<evidence type="ECO:0000313" key="2">
    <source>
        <dbReference type="EMBL" id="TQJ12413.1"/>
    </source>
</evidence>
<comment type="caution">
    <text evidence="2">The sequence shown here is derived from an EMBL/GenBank/DDBJ whole genome shotgun (WGS) entry which is preliminary data.</text>
</comment>
<dbReference type="Proteomes" id="UP000316298">
    <property type="component" value="Unassembled WGS sequence"/>
</dbReference>
<name>A0A542EAQ7_9ACTN</name>
<dbReference type="EMBL" id="VFMM01000002">
    <property type="protein sequence ID" value="TQJ12413.1"/>
    <property type="molecule type" value="Genomic_DNA"/>
</dbReference>
<dbReference type="AlphaFoldDB" id="A0A542EAQ7"/>
<feature type="transmembrane region" description="Helical" evidence="1">
    <location>
        <begin position="115"/>
        <end position="137"/>
    </location>
</feature>
<feature type="transmembrane region" description="Helical" evidence="1">
    <location>
        <begin position="36"/>
        <end position="56"/>
    </location>
</feature>
<dbReference type="InterPro" id="IPR013901">
    <property type="entry name" value="Anthrone_oxy"/>
</dbReference>
<organism evidence="2 3">
    <name type="scientific">Kribbella jejuensis</name>
    <dbReference type="NCBI Taxonomy" id="236068"/>
    <lineage>
        <taxon>Bacteria</taxon>
        <taxon>Bacillati</taxon>
        <taxon>Actinomycetota</taxon>
        <taxon>Actinomycetes</taxon>
        <taxon>Propionibacteriales</taxon>
        <taxon>Kribbellaceae</taxon>
        <taxon>Kribbella</taxon>
    </lineage>
</organism>
<keyword evidence="1" id="KW-0472">Membrane</keyword>
<dbReference type="Pfam" id="PF08592">
    <property type="entry name" value="Anthrone_oxy"/>
    <property type="match status" value="1"/>
</dbReference>
<gene>
    <name evidence="2" type="ORF">FB475_5356</name>
</gene>
<feature type="transmembrane region" description="Helical" evidence="1">
    <location>
        <begin position="87"/>
        <end position="108"/>
    </location>
</feature>
<evidence type="ECO:0000313" key="3">
    <source>
        <dbReference type="Proteomes" id="UP000316298"/>
    </source>
</evidence>
<feature type="transmembrane region" description="Helical" evidence="1">
    <location>
        <begin position="173"/>
        <end position="190"/>
    </location>
</feature>
<keyword evidence="1" id="KW-0812">Transmembrane</keyword>
<proteinExistence type="predicted"/>
<reference evidence="2 3" key="1">
    <citation type="submission" date="2019-06" db="EMBL/GenBank/DDBJ databases">
        <title>Sequencing the genomes of 1000 actinobacteria strains.</title>
        <authorList>
            <person name="Klenk H.-P."/>
        </authorList>
    </citation>
    <scope>NUCLEOTIDE SEQUENCE [LARGE SCALE GENOMIC DNA]</scope>
    <source>
        <strain evidence="2 3">DSM 17305</strain>
    </source>
</reference>
<protein>
    <submittedName>
        <fullName evidence="2">Putative membrane protein</fullName>
    </submittedName>
</protein>
<accession>A0A542EAQ7</accession>
<evidence type="ECO:0000256" key="1">
    <source>
        <dbReference type="SAM" id="Phobius"/>
    </source>
</evidence>
<keyword evidence="1" id="KW-1133">Transmembrane helix</keyword>
<keyword evidence="3" id="KW-1185">Reference proteome</keyword>
<sequence>MGMRRGDMFVRVGALQTVQRGEVPPYWRSEMNGLRVASLLVATLLTGLMAGVYAIYANAFMPGLAKTDDKTFVSAFTAVDRAIVNPVFLGLGFLGALVVTLLAGVLSLKEKALPWVAAAFVLTLAAVIVTMAVNVPLNDAMKAAGDPATIDVHAVRAAFDEARWRTFNLVRTWLQLGAFGLLAWALYLTGRSAAQP</sequence>